<evidence type="ECO:0000259" key="2">
    <source>
        <dbReference type="PROSITE" id="PS50987"/>
    </source>
</evidence>
<evidence type="ECO:0000313" key="3">
    <source>
        <dbReference type="EMBL" id="MFC7360256.1"/>
    </source>
</evidence>
<dbReference type="CDD" id="cd00090">
    <property type="entry name" value="HTH_ARSR"/>
    <property type="match status" value="1"/>
</dbReference>
<dbReference type="SMART" id="SM00418">
    <property type="entry name" value="HTH_ARSR"/>
    <property type="match status" value="1"/>
</dbReference>
<organism evidence="3 4">
    <name type="scientific">Nocardioides astragali</name>
    <dbReference type="NCBI Taxonomy" id="1776736"/>
    <lineage>
        <taxon>Bacteria</taxon>
        <taxon>Bacillati</taxon>
        <taxon>Actinomycetota</taxon>
        <taxon>Actinomycetes</taxon>
        <taxon>Propionibacteriales</taxon>
        <taxon>Nocardioidaceae</taxon>
        <taxon>Nocardioides</taxon>
    </lineage>
</organism>
<dbReference type="InterPro" id="IPR036390">
    <property type="entry name" value="WH_DNA-bd_sf"/>
</dbReference>
<dbReference type="RefSeq" id="WP_255891889.1">
    <property type="nucleotide sequence ID" value="NZ_JAFMZM010000005.1"/>
</dbReference>
<proteinExistence type="predicted"/>
<dbReference type="PROSITE" id="PS50987">
    <property type="entry name" value="HTH_ARSR_2"/>
    <property type="match status" value="1"/>
</dbReference>
<feature type="domain" description="HTH arsR-type" evidence="2">
    <location>
        <begin position="1"/>
        <end position="95"/>
    </location>
</feature>
<comment type="caution">
    <text evidence="3">The sequence shown here is derived from an EMBL/GenBank/DDBJ whole genome shotgun (WGS) entry which is preliminary data.</text>
</comment>
<name>A0ABW2MYY6_9ACTN</name>
<evidence type="ECO:0000313" key="4">
    <source>
        <dbReference type="Proteomes" id="UP001596524"/>
    </source>
</evidence>
<dbReference type="SUPFAM" id="SSF46785">
    <property type="entry name" value="Winged helix' DNA-binding domain"/>
    <property type="match status" value="1"/>
</dbReference>
<dbReference type="Pfam" id="PF12840">
    <property type="entry name" value="HTH_20"/>
    <property type="match status" value="1"/>
</dbReference>
<protein>
    <submittedName>
        <fullName evidence="3">ArsR/SmtB family transcription factor</fullName>
    </submittedName>
</protein>
<dbReference type="EMBL" id="JBHTCH010000006">
    <property type="protein sequence ID" value="MFC7360256.1"/>
    <property type="molecule type" value="Genomic_DNA"/>
</dbReference>
<gene>
    <name evidence="3" type="ORF">ACFQO6_08215</name>
</gene>
<accession>A0ABW2MYY6</accession>
<dbReference type="InterPro" id="IPR001845">
    <property type="entry name" value="HTH_ArsR_DNA-bd_dom"/>
</dbReference>
<dbReference type="Proteomes" id="UP001596524">
    <property type="component" value="Unassembled WGS sequence"/>
</dbReference>
<evidence type="ECO:0000256" key="1">
    <source>
        <dbReference type="SAM" id="MobiDB-lite"/>
    </source>
</evidence>
<feature type="region of interest" description="Disordered" evidence="1">
    <location>
        <begin position="175"/>
        <end position="198"/>
    </location>
</feature>
<dbReference type="InterPro" id="IPR036388">
    <property type="entry name" value="WH-like_DNA-bd_sf"/>
</dbReference>
<dbReference type="InterPro" id="IPR011991">
    <property type="entry name" value="ArsR-like_HTH"/>
</dbReference>
<sequence>MDTETDPRAVARLRATAHPLRLRILSMLTAEAMSAAEVARALEITHANASYHLRVLHDIGELVVESEEKVRGGMAKRYRYDATLDVSPQRAGVDERIAYVRANAVEIERRMRDAAPGSSSSSDLEAWVPVEAWHRALDLLLEASHLLHAAARPAGTPDTVHISATSHAFAMNGGLTGPDARWVPSDTTTDPTIPEDAR</sequence>
<keyword evidence="4" id="KW-1185">Reference proteome</keyword>
<reference evidence="4" key="1">
    <citation type="journal article" date="2019" name="Int. J. Syst. Evol. Microbiol.">
        <title>The Global Catalogue of Microorganisms (GCM) 10K type strain sequencing project: providing services to taxonomists for standard genome sequencing and annotation.</title>
        <authorList>
            <consortium name="The Broad Institute Genomics Platform"/>
            <consortium name="The Broad Institute Genome Sequencing Center for Infectious Disease"/>
            <person name="Wu L."/>
            <person name="Ma J."/>
        </authorList>
    </citation>
    <scope>NUCLEOTIDE SEQUENCE [LARGE SCALE GENOMIC DNA]</scope>
    <source>
        <strain evidence="4">FCH27</strain>
    </source>
</reference>
<dbReference type="Gene3D" id="1.10.10.10">
    <property type="entry name" value="Winged helix-like DNA-binding domain superfamily/Winged helix DNA-binding domain"/>
    <property type="match status" value="1"/>
</dbReference>